<dbReference type="RefSeq" id="WP_125072673.1">
    <property type="nucleotide sequence ID" value="NZ_QWZQ01000030.1"/>
</dbReference>
<dbReference type="EMBL" id="QWZQ01000030">
    <property type="protein sequence ID" value="RRK10094.1"/>
    <property type="molecule type" value="Genomic_DNA"/>
</dbReference>
<keyword evidence="3" id="KW-0813">Transport</keyword>
<dbReference type="Proteomes" id="UP000283633">
    <property type="component" value="Unassembled WGS sequence"/>
</dbReference>
<evidence type="ECO:0000256" key="3">
    <source>
        <dbReference type="ARBA" id="ARBA00022448"/>
    </source>
</evidence>
<feature type="transmembrane region" description="Helical" evidence="8">
    <location>
        <begin position="148"/>
        <end position="169"/>
    </location>
</feature>
<feature type="transmembrane region" description="Helical" evidence="8">
    <location>
        <begin position="55"/>
        <end position="72"/>
    </location>
</feature>
<proteinExistence type="inferred from homology"/>
<feature type="transmembrane region" description="Helical" evidence="8">
    <location>
        <begin position="31"/>
        <end position="49"/>
    </location>
</feature>
<dbReference type="OrthoDB" id="1452595at2"/>
<keyword evidence="6 8" id="KW-1133">Transmembrane helix</keyword>
<dbReference type="InterPro" id="IPR010651">
    <property type="entry name" value="Sugar_transport"/>
</dbReference>
<comment type="subcellular location">
    <subcellularLocation>
        <location evidence="1">Cell membrane</location>
        <topology evidence="1">Multi-pass membrane protein</topology>
    </subcellularLocation>
</comment>
<dbReference type="GO" id="GO:0005886">
    <property type="term" value="C:plasma membrane"/>
    <property type="evidence" value="ECO:0007669"/>
    <property type="project" value="UniProtKB-SubCell"/>
</dbReference>
<gene>
    <name evidence="9" type="ORF">D1831_09370</name>
</gene>
<feature type="transmembrane region" description="Helical" evidence="8">
    <location>
        <begin position="231"/>
        <end position="253"/>
    </location>
</feature>
<reference evidence="9 10" key="1">
    <citation type="submission" date="2018-08" db="EMBL/GenBank/DDBJ databases">
        <title>Genome Lactobacillus garii FI11369.</title>
        <authorList>
            <person name="Diaz M."/>
            <person name="Narbad A."/>
        </authorList>
    </citation>
    <scope>NUCLEOTIDE SEQUENCE [LARGE SCALE GENOMIC DNA]</scope>
    <source>
        <strain evidence="9 10">FI11369</strain>
    </source>
</reference>
<dbReference type="AlphaFoldDB" id="A0A3R8J6H4"/>
<protein>
    <submittedName>
        <fullName evidence="9">Sugar transporter</fullName>
    </submittedName>
</protein>
<dbReference type="CDD" id="cd23110">
    <property type="entry name" value="GRP"/>
    <property type="match status" value="1"/>
</dbReference>
<feature type="transmembrane region" description="Helical" evidence="8">
    <location>
        <begin position="115"/>
        <end position="136"/>
    </location>
</feature>
<sequence>MVIIAALIPALCWGLNPLLIRKIDGRPENEMLGMGLGTGLVGLVFFLSVRQPGQLSTGAFMAALVSGSAWAVGQLGQYVSYRRVGVSGTMPVSTALQLIGTAIIGVVLFGEWSQVIQKLLGLGAIGLIVIGSRLSVSTSDRVKHGIKDYLPLLATTVGYWIYSCIPKALNGNATQLFFPQMVGITLVAVSWALYRNHRVLRASASWLNIIPGILYGVAAFTYIIAARHIGITNAYIVGQLSVVISTLGGLIVLRENQQFGLIKVLAGLTFIFIGCITTALI</sequence>
<evidence type="ECO:0000256" key="1">
    <source>
        <dbReference type="ARBA" id="ARBA00004651"/>
    </source>
</evidence>
<keyword evidence="4 9" id="KW-0762">Sugar transport</keyword>
<keyword evidence="7 8" id="KW-0472">Membrane</keyword>
<evidence type="ECO:0000256" key="2">
    <source>
        <dbReference type="ARBA" id="ARBA00006117"/>
    </source>
</evidence>
<comment type="caution">
    <text evidence="9">The sequence shown here is derived from an EMBL/GenBank/DDBJ whole genome shotgun (WGS) entry which is preliminary data.</text>
</comment>
<keyword evidence="10" id="KW-1185">Reference proteome</keyword>
<dbReference type="Pfam" id="PF06800">
    <property type="entry name" value="Sugar_transport"/>
    <property type="match status" value="1"/>
</dbReference>
<evidence type="ECO:0000256" key="4">
    <source>
        <dbReference type="ARBA" id="ARBA00022597"/>
    </source>
</evidence>
<keyword evidence="5 8" id="KW-0812">Transmembrane</keyword>
<evidence type="ECO:0000256" key="6">
    <source>
        <dbReference type="ARBA" id="ARBA00022989"/>
    </source>
</evidence>
<evidence type="ECO:0000256" key="8">
    <source>
        <dbReference type="SAM" id="Phobius"/>
    </source>
</evidence>
<dbReference type="SUPFAM" id="SSF103481">
    <property type="entry name" value="Multidrug resistance efflux transporter EmrE"/>
    <property type="match status" value="2"/>
</dbReference>
<accession>A0A3R8J6H4</accession>
<organism evidence="9 10">
    <name type="scientific">Lactiplantibacillus garii</name>
    <dbReference type="NCBI Taxonomy" id="2306423"/>
    <lineage>
        <taxon>Bacteria</taxon>
        <taxon>Bacillati</taxon>
        <taxon>Bacillota</taxon>
        <taxon>Bacilli</taxon>
        <taxon>Lactobacillales</taxon>
        <taxon>Lactobacillaceae</taxon>
        <taxon>Lactiplantibacillus</taxon>
    </lineage>
</organism>
<dbReference type="PANTHER" id="PTHR16119">
    <property type="entry name" value="TRANSMEMBRANE PROTEIN 144"/>
    <property type="match status" value="1"/>
</dbReference>
<feature type="transmembrane region" description="Helical" evidence="8">
    <location>
        <begin position="175"/>
        <end position="194"/>
    </location>
</feature>
<feature type="transmembrane region" description="Helical" evidence="8">
    <location>
        <begin position="260"/>
        <end position="280"/>
    </location>
</feature>
<dbReference type="InterPro" id="IPR037185">
    <property type="entry name" value="EmrE-like"/>
</dbReference>
<evidence type="ECO:0000313" key="10">
    <source>
        <dbReference type="Proteomes" id="UP000283633"/>
    </source>
</evidence>
<dbReference type="GO" id="GO:0015144">
    <property type="term" value="F:carbohydrate transmembrane transporter activity"/>
    <property type="evidence" value="ECO:0007669"/>
    <property type="project" value="InterPro"/>
</dbReference>
<name>A0A3R8J6H4_9LACO</name>
<comment type="similarity">
    <text evidence="2">Belongs to the GRP transporter (TC 2.A.7.5) family.</text>
</comment>
<dbReference type="PANTHER" id="PTHR16119:SF17">
    <property type="entry name" value="TRANSMEMBRANE PROTEIN 144"/>
    <property type="match status" value="1"/>
</dbReference>
<feature type="transmembrane region" description="Helical" evidence="8">
    <location>
        <begin position="206"/>
        <end position="225"/>
    </location>
</feature>
<feature type="transmembrane region" description="Helical" evidence="8">
    <location>
        <begin position="84"/>
        <end position="109"/>
    </location>
</feature>
<evidence type="ECO:0000256" key="5">
    <source>
        <dbReference type="ARBA" id="ARBA00022692"/>
    </source>
</evidence>
<evidence type="ECO:0000313" key="9">
    <source>
        <dbReference type="EMBL" id="RRK10094.1"/>
    </source>
</evidence>
<evidence type="ECO:0000256" key="7">
    <source>
        <dbReference type="ARBA" id="ARBA00023136"/>
    </source>
</evidence>